<dbReference type="Proteomes" id="UP000299102">
    <property type="component" value="Unassembled WGS sequence"/>
</dbReference>
<dbReference type="AlphaFoldDB" id="A0A4C1X121"/>
<evidence type="ECO:0000313" key="2">
    <source>
        <dbReference type="EMBL" id="GBP57436.1"/>
    </source>
</evidence>
<protein>
    <submittedName>
        <fullName evidence="2">Uncharacterized protein</fullName>
    </submittedName>
</protein>
<organism evidence="2 3">
    <name type="scientific">Eumeta variegata</name>
    <name type="common">Bagworm moth</name>
    <name type="synonym">Eumeta japonica</name>
    <dbReference type="NCBI Taxonomy" id="151549"/>
    <lineage>
        <taxon>Eukaryota</taxon>
        <taxon>Metazoa</taxon>
        <taxon>Ecdysozoa</taxon>
        <taxon>Arthropoda</taxon>
        <taxon>Hexapoda</taxon>
        <taxon>Insecta</taxon>
        <taxon>Pterygota</taxon>
        <taxon>Neoptera</taxon>
        <taxon>Endopterygota</taxon>
        <taxon>Lepidoptera</taxon>
        <taxon>Glossata</taxon>
        <taxon>Ditrysia</taxon>
        <taxon>Tineoidea</taxon>
        <taxon>Psychidae</taxon>
        <taxon>Oiketicinae</taxon>
        <taxon>Eumeta</taxon>
    </lineage>
</organism>
<accession>A0A4C1X121</accession>
<name>A0A4C1X121_EUMVA</name>
<comment type="caution">
    <text evidence="2">The sequence shown here is derived from an EMBL/GenBank/DDBJ whole genome shotgun (WGS) entry which is preliminary data.</text>
</comment>
<proteinExistence type="predicted"/>
<evidence type="ECO:0000256" key="1">
    <source>
        <dbReference type="SAM" id="MobiDB-lite"/>
    </source>
</evidence>
<gene>
    <name evidence="2" type="ORF">EVAR_41330_1</name>
</gene>
<reference evidence="2 3" key="1">
    <citation type="journal article" date="2019" name="Commun. Biol.">
        <title>The bagworm genome reveals a unique fibroin gene that provides high tensile strength.</title>
        <authorList>
            <person name="Kono N."/>
            <person name="Nakamura H."/>
            <person name="Ohtoshi R."/>
            <person name="Tomita M."/>
            <person name="Numata K."/>
            <person name="Arakawa K."/>
        </authorList>
    </citation>
    <scope>NUCLEOTIDE SEQUENCE [LARGE SCALE GENOMIC DNA]</scope>
</reference>
<keyword evidence="3" id="KW-1185">Reference proteome</keyword>
<dbReference type="EMBL" id="BGZK01000716">
    <property type="protein sequence ID" value="GBP57436.1"/>
    <property type="molecule type" value="Genomic_DNA"/>
</dbReference>
<feature type="region of interest" description="Disordered" evidence="1">
    <location>
        <begin position="78"/>
        <end position="99"/>
    </location>
</feature>
<evidence type="ECO:0000313" key="3">
    <source>
        <dbReference type="Proteomes" id="UP000299102"/>
    </source>
</evidence>
<sequence length="99" mass="11204">MWGSVAVTTKKCTTGKTTHNYFSHKTNEKKISYKFDGYATLDLYAPFIGRGARKARSQTCDRGAERHLRIRRAFNPNFSQSAHPDVDIETPSAEPRVIV</sequence>